<dbReference type="InterPro" id="IPR011249">
    <property type="entry name" value="Metalloenz_LuxS/M16"/>
</dbReference>
<dbReference type="PANTHER" id="PTHR11851:SF186">
    <property type="entry name" value="INACTIVE METALLOPROTEASE YMFF-RELATED"/>
    <property type="match status" value="1"/>
</dbReference>
<dbReference type="Gene3D" id="3.30.830.10">
    <property type="entry name" value="Metalloenzyme, LuxS/M16 peptidase-like"/>
    <property type="match status" value="2"/>
</dbReference>
<reference evidence="2 3" key="1">
    <citation type="submission" date="2020-02" db="EMBL/GenBank/DDBJ databases">
        <title>Fructobacillus sp. isolated from paper mulberry of Taiwan.</title>
        <authorList>
            <person name="Lin S.-T."/>
        </authorList>
    </citation>
    <scope>NUCLEOTIDE SEQUENCE [LARGE SCALE GENOMIC DNA]</scope>
    <source>
        <strain evidence="2 3">M1-10</strain>
    </source>
</reference>
<sequence length="431" mass="47807">MAEKSRSDWSVKNTRSQQFNSQTVTIAFVKEAVFGEASKRALLSYLMAVASMKYPNQQAVTKKLMALFGANYQVRVQSYGNLNVLLFSLTFVKSERLDPSLVHGMDLEKEALAFLKEMIFDQRFDEKAGFDPAVLKAEKQNLAQAILARTDDKVTVAMDEARQRLFKDKAAQESILGSLEEVNALTLDELQQAYEEMVTTDWRIVDVQGDMSDTFLEKQLATWPKKAVGQDSNTKTLQPRAKRPAVLNRPFSVVFREDFQQAIALAHFKLPNEGETLAAAMVLNAYFGAGPSSLLFREVREKQSLAYHVASRLHWDLGLVTVLAECSLGKGRLVLTLIDEQLESLKQGKIDQGAFDQAKQLVLSGRKKMADSPQESAMEELFRGLTVDFPTASELAAAISAVTIEEIVALAAKLKSINRLVMEKGAAANGQ</sequence>
<accession>A0ABS5QN21</accession>
<name>A0ABS5QN21_9LACO</name>
<dbReference type="Pfam" id="PF05193">
    <property type="entry name" value="Peptidase_M16_C"/>
    <property type="match status" value="1"/>
</dbReference>
<organism evidence="2 3">
    <name type="scientific">Fructobacillus papyriferae</name>
    <dbReference type="NCBI Taxonomy" id="2713171"/>
    <lineage>
        <taxon>Bacteria</taxon>
        <taxon>Bacillati</taxon>
        <taxon>Bacillota</taxon>
        <taxon>Bacilli</taxon>
        <taxon>Lactobacillales</taxon>
        <taxon>Lactobacillaceae</taxon>
        <taxon>Fructobacillus</taxon>
    </lineage>
</organism>
<feature type="domain" description="Peptidase M16 C-terminal" evidence="1">
    <location>
        <begin position="185"/>
        <end position="360"/>
    </location>
</feature>
<dbReference type="PANTHER" id="PTHR11851">
    <property type="entry name" value="METALLOPROTEASE"/>
    <property type="match status" value="1"/>
</dbReference>
<evidence type="ECO:0000313" key="2">
    <source>
        <dbReference type="EMBL" id="MBS9334431.1"/>
    </source>
</evidence>
<evidence type="ECO:0000259" key="1">
    <source>
        <dbReference type="Pfam" id="PF05193"/>
    </source>
</evidence>
<gene>
    <name evidence="2" type="ORF">G6R27_00070</name>
</gene>
<protein>
    <submittedName>
        <fullName evidence="2">Insulinase family protein</fullName>
    </submittedName>
</protein>
<dbReference type="InterPro" id="IPR007863">
    <property type="entry name" value="Peptidase_M16_C"/>
</dbReference>
<dbReference type="SUPFAM" id="SSF63411">
    <property type="entry name" value="LuxS/MPP-like metallohydrolase"/>
    <property type="match status" value="2"/>
</dbReference>
<evidence type="ECO:0000313" key="3">
    <source>
        <dbReference type="Proteomes" id="UP001519418"/>
    </source>
</evidence>
<dbReference type="Proteomes" id="UP001519418">
    <property type="component" value="Unassembled WGS sequence"/>
</dbReference>
<dbReference type="EMBL" id="JAAMFI010000001">
    <property type="protein sequence ID" value="MBS9334431.1"/>
    <property type="molecule type" value="Genomic_DNA"/>
</dbReference>
<comment type="caution">
    <text evidence="2">The sequence shown here is derived from an EMBL/GenBank/DDBJ whole genome shotgun (WGS) entry which is preliminary data.</text>
</comment>
<proteinExistence type="predicted"/>
<dbReference type="RefSeq" id="WP_213819051.1">
    <property type="nucleotide sequence ID" value="NZ_JAAMFI010000001.1"/>
</dbReference>
<keyword evidence="3" id="KW-1185">Reference proteome</keyword>
<dbReference type="InterPro" id="IPR050361">
    <property type="entry name" value="MPP/UQCRC_Complex"/>
</dbReference>